<evidence type="ECO:0000313" key="1">
    <source>
        <dbReference type="EMBL" id="GBM71075.1"/>
    </source>
</evidence>
<proteinExistence type="predicted"/>
<evidence type="ECO:0000313" key="2">
    <source>
        <dbReference type="Proteomes" id="UP000499080"/>
    </source>
</evidence>
<dbReference type="Proteomes" id="UP000499080">
    <property type="component" value="Unassembled WGS sequence"/>
</dbReference>
<dbReference type="AlphaFoldDB" id="A0A4Y2I0Q2"/>
<gene>
    <name evidence="1" type="ORF">AVEN_186645_1</name>
</gene>
<accession>A0A4Y2I0Q2</accession>
<name>A0A4Y2I0Q2_ARAVE</name>
<protein>
    <submittedName>
        <fullName evidence="1">Uncharacterized protein</fullName>
    </submittedName>
</protein>
<reference evidence="1 2" key="1">
    <citation type="journal article" date="2019" name="Sci. Rep.">
        <title>Orb-weaving spider Araneus ventricosus genome elucidates the spidroin gene catalogue.</title>
        <authorList>
            <person name="Kono N."/>
            <person name="Nakamura H."/>
            <person name="Ohtoshi R."/>
            <person name="Moran D.A.P."/>
            <person name="Shinohara A."/>
            <person name="Yoshida Y."/>
            <person name="Fujiwara M."/>
            <person name="Mori M."/>
            <person name="Tomita M."/>
            <person name="Arakawa K."/>
        </authorList>
    </citation>
    <scope>NUCLEOTIDE SEQUENCE [LARGE SCALE GENOMIC DNA]</scope>
</reference>
<keyword evidence="2" id="KW-1185">Reference proteome</keyword>
<organism evidence="1 2">
    <name type="scientific">Araneus ventricosus</name>
    <name type="common">Orbweaver spider</name>
    <name type="synonym">Epeira ventricosa</name>
    <dbReference type="NCBI Taxonomy" id="182803"/>
    <lineage>
        <taxon>Eukaryota</taxon>
        <taxon>Metazoa</taxon>
        <taxon>Ecdysozoa</taxon>
        <taxon>Arthropoda</taxon>
        <taxon>Chelicerata</taxon>
        <taxon>Arachnida</taxon>
        <taxon>Araneae</taxon>
        <taxon>Araneomorphae</taxon>
        <taxon>Entelegynae</taxon>
        <taxon>Araneoidea</taxon>
        <taxon>Araneidae</taxon>
        <taxon>Araneus</taxon>
    </lineage>
</organism>
<dbReference type="EMBL" id="BGPR01002290">
    <property type="protein sequence ID" value="GBM71075.1"/>
    <property type="molecule type" value="Genomic_DNA"/>
</dbReference>
<comment type="caution">
    <text evidence="1">The sequence shown here is derived from an EMBL/GenBank/DDBJ whole genome shotgun (WGS) entry which is preliminary data.</text>
</comment>
<sequence>MKNNVYAYETLDNLTNGSVLPSAFSYTSRGRGGLVARYRPRSRSVLGSRPYSTEDPPCMQTCCTINHTKGAKCPPAGVVRNFGEGFQFRCRPRHLTAAQNDEIRPKYSPRVVSERDVNITKLN</sequence>